<evidence type="ECO:0000313" key="1">
    <source>
        <dbReference type="EnsemblPlants" id="KQL26870"/>
    </source>
</evidence>
<dbReference type="FunCoup" id="K3ZR29">
    <property type="interactions" value="25"/>
</dbReference>
<dbReference type="Pfam" id="PF07676">
    <property type="entry name" value="PD40"/>
    <property type="match status" value="2"/>
</dbReference>
<sequence>MDLGARMTSAETCKLGASVDGAKLRVQILKWFHQGRISRGSRAPSVVSITQTNKEHPPVASQAPMEPTGTIVFASFGVSRFGFDVFSVAVPPAAPDDVPDAKMLDERRHTDGVSVNFNAQFADDASDAVAFVSERTGAASLFLSRPGSERPEPLPAAEGSLFHDRPTVRGGRVYFVSAHEKPDRPFRSWAAVHAAGLGGEGGAVERVTPRGVVDMSPAVSASGELVAVASYGDRPWAFDFRVLETEIAVFRAADPARRVVVAGRGGWPTWHGERTLFFHRVADDGWWSVFRVDLSPDTLEPTGDGERRVTPPGLHCFTPAAAGRGGGRWIAVATRRKDRAQRHIELFDLETERFSPLTELLNPDLHHYNPFFSPSGGRLGYHRFRGAGATGDSVVPYLQPVRSPVRSIRMLRVNGTFPSFSPDASHIAVNGDFFATPGVMVLRSDGTRRWTISKEPSLFFTTWSPTERGVVFTSAGPIFETPKATVRIARVEFDPSELTDDRKEVSAATVRALTRPEAGNDAFPAVSPCGRWLVFRSGRTGHKNLYVIDTARGEEEEGGGAAVRRLTEGEWIDTMPSWSPDGSLIAFSSNRHDPANPAVFSIYLVRPDGSRLRRVYVAGPEGSAEADKERINHVCFSPDSRWLLFTANLGGVMAEPVSGPNQFQPYGDLYVCRLDGSGLQRLTCNAYENGTPAWGPSSAGLGVEAMSLGAPAGEDPMGQFDEPLWLTCDV</sequence>
<dbReference type="InParanoid" id="K3ZR29"/>
<protein>
    <recommendedName>
        <fullName evidence="3">Dipeptidylpeptidase IV N-terminal domain-containing protein</fullName>
    </recommendedName>
</protein>
<dbReference type="PANTHER" id="PTHR32161:SF9">
    <property type="entry name" value="TOLB PROTEIN-LIKE PROTEIN"/>
    <property type="match status" value="1"/>
</dbReference>
<dbReference type="InterPro" id="IPR011659">
    <property type="entry name" value="WD40"/>
</dbReference>
<dbReference type="eggNOG" id="ENOG502QPTW">
    <property type="taxonomic scope" value="Eukaryota"/>
</dbReference>
<dbReference type="EMBL" id="AGNK02001349">
    <property type="status" value="NOT_ANNOTATED_CDS"/>
    <property type="molecule type" value="Genomic_DNA"/>
</dbReference>
<evidence type="ECO:0008006" key="3">
    <source>
        <dbReference type="Google" id="ProtNLM"/>
    </source>
</evidence>
<keyword evidence="2" id="KW-1185">Reference proteome</keyword>
<dbReference type="InterPro" id="IPR011042">
    <property type="entry name" value="6-blade_b-propeller_TolB-like"/>
</dbReference>
<reference evidence="1" key="2">
    <citation type="submission" date="2018-08" db="UniProtKB">
        <authorList>
            <consortium name="EnsemblPlants"/>
        </authorList>
    </citation>
    <scope>IDENTIFICATION</scope>
    <source>
        <strain evidence="1">Yugu1</strain>
    </source>
</reference>
<dbReference type="Gramene" id="KQL26870">
    <property type="protein sequence ID" value="KQL26870"/>
    <property type="gene ID" value="SETIT_029059mg"/>
</dbReference>
<dbReference type="HOGENOM" id="CLU_011311_1_0_1"/>
<reference evidence="2" key="1">
    <citation type="journal article" date="2012" name="Nat. Biotechnol.">
        <title>Reference genome sequence of the model plant Setaria.</title>
        <authorList>
            <person name="Bennetzen J.L."/>
            <person name="Schmutz J."/>
            <person name="Wang H."/>
            <person name="Percifield R."/>
            <person name="Hawkins J."/>
            <person name="Pontaroli A.C."/>
            <person name="Estep M."/>
            <person name="Feng L."/>
            <person name="Vaughn J.N."/>
            <person name="Grimwood J."/>
            <person name="Jenkins J."/>
            <person name="Barry K."/>
            <person name="Lindquist E."/>
            <person name="Hellsten U."/>
            <person name="Deshpande S."/>
            <person name="Wang X."/>
            <person name="Wu X."/>
            <person name="Mitros T."/>
            <person name="Triplett J."/>
            <person name="Yang X."/>
            <person name="Ye C.Y."/>
            <person name="Mauro-Herrera M."/>
            <person name="Wang L."/>
            <person name="Li P."/>
            <person name="Sharma M."/>
            <person name="Sharma R."/>
            <person name="Ronald P.C."/>
            <person name="Panaud O."/>
            <person name="Kellogg E.A."/>
            <person name="Brutnell T.P."/>
            <person name="Doust A.N."/>
            <person name="Tuskan G.A."/>
            <person name="Rokhsar D."/>
            <person name="Devos K.M."/>
        </authorList>
    </citation>
    <scope>NUCLEOTIDE SEQUENCE [LARGE SCALE GENOMIC DNA]</scope>
    <source>
        <strain evidence="2">cv. Yugu1</strain>
    </source>
</reference>
<dbReference type="PANTHER" id="PTHR32161">
    <property type="entry name" value="DPP6 N-TERMINAL DOMAIN-LIKE PROTEIN"/>
    <property type="match status" value="1"/>
</dbReference>
<dbReference type="SUPFAM" id="SSF69304">
    <property type="entry name" value="Tricorn protease N-terminal domain"/>
    <property type="match status" value="1"/>
</dbReference>
<dbReference type="EnsemblPlants" id="KQL26870">
    <property type="protein sequence ID" value="KQL26870"/>
    <property type="gene ID" value="SETIT_029059mg"/>
</dbReference>
<dbReference type="Proteomes" id="UP000004995">
    <property type="component" value="Unassembled WGS sequence"/>
</dbReference>
<accession>K3ZR29</accession>
<name>K3ZR29_SETIT</name>
<dbReference type="Gene3D" id="2.120.10.30">
    <property type="entry name" value="TolB, C-terminal domain"/>
    <property type="match status" value="3"/>
</dbReference>
<organism evidence="1 2">
    <name type="scientific">Setaria italica</name>
    <name type="common">Foxtail millet</name>
    <name type="synonym">Panicum italicum</name>
    <dbReference type="NCBI Taxonomy" id="4555"/>
    <lineage>
        <taxon>Eukaryota</taxon>
        <taxon>Viridiplantae</taxon>
        <taxon>Streptophyta</taxon>
        <taxon>Embryophyta</taxon>
        <taxon>Tracheophyta</taxon>
        <taxon>Spermatophyta</taxon>
        <taxon>Magnoliopsida</taxon>
        <taxon>Liliopsida</taxon>
        <taxon>Poales</taxon>
        <taxon>Poaceae</taxon>
        <taxon>PACMAD clade</taxon>
        <taxon>Panicoideae</taxon>
        <taxon>Panicodae</taxon>
        <taxon>Paniceae</taxon>
        <taxon>Cenchrinae</taxon>
        <taxon>Setaria</taxon>
    </lineage>
</organism>
<dbReference type="AlphaFoldDB" id="K3ZR29"/>
<dbReference type="OMA" id="MPSWSPK"/>
<dbReference type="SUPFAM" id="SSF82171">
    <property type="entry name" value="DPP6 N-terminal domain-like"/>
    <property type="match status" value="2"/>
</dbReference>
<evidence type="ECO:0000313" key="2">
    <source>
        <dbReference type="Proteomes" id="UP000004995"/>
    </source>
</evidence>
<proteinExistence type="predicted"/>